<comment type="caution">
    <text evidence="1">The sequence shown here is derived from an EMBL/GenBank/DDBJ whole genome shotgun (WGS) entry which is preliminary data.</text>
</comment>
<keyword evidence="2" id="KW-1185">Reference proteome</keyword>
<organism evidence="1 2">
    <name type="scientific">Datura stramonium</name>
    <name type="common">Jimsonweed</name>
    <name type="synonym">Common thornapple</name>
    <dbReference type="NCBI Taxonomy" id="4076"/>
    <lineage>
        <taxon>Eukaryota</taxon>
        <taxon>Viridiplantae</taxon>
        <taxon>Streptophyta</taxon>
        <taxon>Embryophyta</taxon>
        <taxon>Tracheophyta</taxon>
        <taxon>Spermatophyta</taxon>
        <taxon>Magnoliopsida</taxon>
        <taxon>eudicotyledons</taxon>
        <taxon>Gunneridae</taxon>
        <taxon>Pentapetalae</taxon>
        <taxon>asterids</taxon>
        <taxon>lamiids</taxon>
        <taxon>Solanales</taxon>
        <taxon>Solanaceae</taxon>
        <taxon>Solanoideae</taxon>
        <taxon>Datureae</taxon>
        <taxon>Datura</taxon>
    </lineage>
</organism>
<evidence type="ECO:0000313" key="2">
    <source>
        <dbReference type="Proteomes" id="UP000823775"/>
    </source>
</evidence>
<evidence type="ECO:0000313" key="1">
    <source>
        <dbReference type="EMBL" id="MCD7459683.1"/>
    </source>
</evidence>
<gene>
    <name evidence="1" type="ORF">HAX54_041615</name>
</gene>
<dbReference type="EMBL" id="JACEIK010000601">
    <property type="protein sequence ID" value="MCD7459683.1"/>
    <property type="molecule type" value="Genomic_DNA"/>
</dbReference>
<protein>
    <submittedName>
        <fullName evidence="1">Uncharacterized protein</fullName>
    </submittedName>
</protein>
<sequence>MKCFEFAEKCCNNILGEAHLRSKWKVSNLSNSRRAIISAVASGPVEVLGSIMIGKVGIDSDEVTVLIKLESILERVFLVAQVGNDESVITFLTQDRVKCKCSVGETALLRSS</sequence>
<accession>A0ABS8SL68</accession>
<name>A0ABS8SL68_DATST</name>
<proteinExistence type="predicted"/>
<dbReference type="Proteomes" id="UP000823775">
    <property type="component" value="Unassembled WGS sequence"/>
</dbReference>
<reference evidence="1 2" key="1">
    <citation type="journal article" date="2021" name="BMC Genomics">
        <title>Datura genome reveals duplications of psychoactive alkaloid biosynthetic genes and high mutation rate following tissue culture.</title>
        <authorList>
            <person name="Rajewski A."/>
            <person name="Carter-House D."/>
            <person name="Stajich J."/>
            <person name="Litt A."/>
        </authorList>
    </citation>
    <scope>NUCLEOTIDE SEQUENCE [LARGE SCALE GENOMIC DNA]</scope>
    <source>
        <strain evidence="1">AR-01</strain>
    </source>
</reference>